<gene>
    <name evidence="2" type="ORF">B9J98_02320</name>
</gene>
<name>A0A2R7Y8C6_9ARCH</name>
<dbReference type="SUPFAM" id="SSF50891">
    <property type="entry name" value="Cyclophilin-like"/>
    <property type="match status" value="1"/>
</dbReference>
<reference evidence="2 3" key="1">
    <citation type="submission" date="2017-04" db="EMBL/GenBank/DDBJ databases">
        <title>Draft Aigarchaeota genome from a New Zealand hot spring.</title>
        <authorList>
            <person name="Reysenbach A.-L."/>
            <person name="Donaho J.A."/>
            <person name="Gerhart J."/>
            <person name="Kelley J.F."/>
            <person name="Kouba K."/>
            <person name="Podar M."/>
            <person name="Stott M."/>
        </authorList>
    </citation>
    <scope>NUCLEOTIDE SEQUENCE [LARGE SCALE GENOMIC DNA]</scope>
    <source>
        <strain evidence="2">NZ13_MG1</strain>
    </source>
</reference>
<comment type="caution">
    <text evidence="2">The sequence shown here is derived from an EMBL/GenBank/DDBJ whole genome shotgun (WGS) entry which is preliminary data.</text>
</comment>
<protein>
    <recommendedName>
        <fullName evidence="1">Cyclophilin TM1367-like domain-containing protein</fullName>
    </recommendedName>
</protein>
<dbReference type="Proteomes" id="UP000244066">
    <property type="component" value="Unassembled WGS sequence"/>
</dbReference>
<evidence type="ECO:0000259" key="1">
    <source>
        <dbReference type="Pfam" id="PF04126"/>
    </source>
</evidence>
<sequence>MAGFPCTASESAMSAPVRLPVKVWVEGVGDYEAELIKFFAPATVTELARLLPIEGMAGLWDYAVYVETRVARGAEKPTDNVEPGDIVFWPPAGAIGFVFKKAKPYAQTVKVGRLYGDPAALAKTRAGARVRILKR</sequence>
<dbReference type="InterPro" id="IPR029000">
    <property type="entry name" value="Cyclophilin-like_dom_sf"/>
</dbReference>
<organism evidence="2 3">
    <name type="scientific">Candidatus Terraquivivens tikiterensis</name>
    <dbReference type="NCBI Taxonomy" id="1980982"/>
    <lineage>
        <taxon>Archaea</taxon>
        <taxon>Nitrososphaerota</taxon>
        <taxon>Candidatus Wolframiiraptoraceae</taxon>
        <taxon>Candidatus Terraquivivens</taxon>
    </lineage>
</organism>
<evidence type="ECO:0000313" key="2">
    <source>
        <dbReference type="EMBL" id="PUA33794.1"/>
    </source>
</evidence>
<feature type="domain" description="Cyclophilin TM1367-like" evidence="1">
    <location>
        <begin position="21"/>
        <end position="132"/>
    </location>
</feature>
<dbReference type="InterPro" id="IPR025658">
    <property type="entry name" value="Cyclophilin_TM1367"/>
</dbReference>
<proteinExistence type="predicted"/>
<evidence type="ECO:0000313" key="3">
    <source>
        <dbReference type="Proteomes" id="UP000244066"/>
    </source>
</evidence>
<accession>A0A2R7Y8C6</accession>
<dbReference type="Gene3D" id="2.40.100.20">
    <property type="match status" value="1"/>
</dbReference>
<dbReference type="EMBL" id="NDWU01000004">
    <property type="protein sequence ID" value="PUA33794.1"/>
    <property type="molecule type" value="Genomic_DNA"/>
</dbReference>
<dbReference type="AlphaFoldDB" id="A0A2R7Y8C6"/>
<dbReference type="Pfam" id="PF04126">
    <property type="entry name" value="Cyclophil_like"/>
    <property type="match status" value="1"/>
</dbReference>